<proteinExistence type="predicted"/>
<evidence type="ECO:0008006" key="4">
    <source>
        <dbReference type="Google" id="ProtNLM"/>
    </source>
</evidence>
<dbReference type="EMBL" id="QQWG01000024">
    <property type="protein sequence ID" value="RRG19163.1"/>
    <property type="molecule type" value="Genomic_DNA"/>
</dbReference>
<organism evidence="2 3">
    <name type="scientific">Ancylomarina euxinus</name>
    <dbReference type="NCBI Taxonomy" id="2283627"/>
    <lineage>
        <taxon>Bacteria</taxon>
        <taxon>Pseudomonadati</taxon>
        <taxon>Bacteroidota</taxon>
        <taxon>Bacteroidia</taxon>
        <taxon>Marinilabiliales</taxon>
        <taxon>Marinifilaceae</taxon>
        <taxon>Ancylomarina</taxon>
    </lineage>
</organism>
<evidence type="ECO:0000313" key="2">
    <source>
        <dbReference type="EMBL" id="RRG19163.1"/>
    </source>
</evidence>
<dbReference type="PROSITE" id="PS51257">
    <property type="entry name" value="PROKAR_LIPOPROTEIN"/>
    <property type="match status" value="1"/>
</dbReference>
<accession>A0A425XX00</accession>
<dbReference type="AlphaFoldDB" id="A0A425XX00"/>
<keyword evidence="3" id="KW-1185">Reference proteome</keyword>
<evidence type="ECO:0000256" key="1">
    <source>
        <dbReference type="SAM" id="SignalP"/>
    </source>
</evidence>
<feature type="signal peptide" evidence="1">
    <location>
        <begin position="1"/>
        <end position="22"/>
    </location>
</feature>
<keyword evidence="1" id="KW-0732">Signal</keyword>
<reference evidence="2 3" key="1">
    <citation type="submission" date="2018-07" db="EMBL/GenBank/DDBJ databases">
        <title>Draft genome sequence of Ancylomarina sp. M1P.</title>
        <authorList>
            <person name="Yadav S."/>
            <person name="Villanueva L."/>
            <person name="Damste J.S.S."/>
        </authorList>
    </citation>
    <scope>NUCLEOTIDE SEQUENCE [LARGE SCALE GENOMIC DNA]</scope>
    <source>
        <strain evidence="2 3">M1P</strain>
    </source>
</reference>
<gene>
    <name evidence="2" type="ORF">DWB61_16305</name>
</gene>
<dbReference type="Proteomes" id="UP000285794">
    <property type="component" value="Unassembled WGS sequence"/>
</dbReference>
<comment type="caution">
    <text evidence="2">The sequence shown here is derived from an EMBL/GenBank/DDBJ whole genome shotgun (WGS) entry which is preliminary data.</text>
</comment>
<sequence>MMKYLSLLALCLSIMSCNFTQSDSKKQKTESAVLTEGKSLTLNIEQVMAVAADKVGEEIHFKGVVNHVCAHSGKRCILKNAEGNLSIRVEATGDLEGFNKEIAGNDLLVTGILREKRLATSEIDEWETDVKEKHKNEDAGKQCSSEMANIKEMRDWMKANNKDYYAIYYVDGTSYEVVE</sequence>
<evidence type="ECO:0000313" key="3">
    <source>
        <dbReference type="Proteomes" id="UP000285794"/>
    </source>
</evidence>
<name>A0A425XX00_9BACT</name>
<protein>
    <recommendedName>
        <fullName evidence="4">DUF4920 domain-containing protein</fullName>
    </recommendedName>
</protein>
<feature type="chain" id="PRO_5019199550" description="DUF4920 domain-containing protein" evidence="1">
    <location>
        <begin position="23"/>
        <end position="179"/>
    </location>
</feature>